<protein>
    <submittedName>
        <fullName evidence="2">Uncharacterized protein</fullName>
    </submittedName>
</protein>
<dbReference type="RefSeq" id="XP_002949149.1">
    <property type="nucleotide sequence ID" value="XM_002949103.1"/>
</dbReference>
<name>D8TS69_VOLCA</name>
<dbReference type="InterPro" id="IPR027267">
    <property type="entry name" value="AH/BAR_dom_sf"/>
</dbReference>
<dbReference type="AlphaFoldDB" id="D8TS69"/>
<sequence length="280" mass="30504">MKIIEQARQSLHPPGRPALHAFLRSLPLVARGNLPRVWERVPGGLCEPLRPFVSHAHPTRVGGEFDEGLLHDARDMLDAELQQDILKPVDRWLESLDVVKTRMRKLEGLRLDVDARRRRVHRRQLRTLSRMERRERRGEGLRGRRRRASSAGPGSRVGTEEEDVSTLSGSETSTEEEYELSYGPGGLGGRDEDSASAMALGKCKMPLPAFPRFNAGGEYGAIGDPAALIADVPHSIKHVAGPVASPLALVGAAGPAAVQADVAAALRPKRITAQPLQTSD</sequence>
<dbReference type="Gene3D" id="1.20.1270.60">
    <property type="entry name" value="Arfaptin homology (AH) domain/BAR domain"/>
    <property type="match status" value="1"/>
</dbReference>
<dbReference type="GeneID" id="9616100"/>
<evidence type="ECO:0000313" key="3">
    <source>
        <dbReference type="Proteomes" id="UP000001058"/>
    </source>
</evidence>
<dbReference type="EMBL" id="GL378334">
    <property type="protein sequence ID" value="EFJ49642.1"/>
    <property type="molecule type" value="Genomic_DNA"/>
</dbReference>
<accession>D8TS69</accession>
<organism evidence="3">
    <name type="scientific">Volvox carteri f. nagariensis</name>
    <dbReference type="NCBI Taxonomy" id="3068"/>
    <lineage>
        <taxon>Eukaryota</taxon>
        <taxon>Viridiplantae</taxon>
        <taxon>Chlorophyta</taxon>
        <taxon>core chlorophytes</taxon>
        <taxon>Chlorophyceae</taxon>
        <taxon>CS clade</taxon>
        <taxon>Chlamydomonadales</taxon>
        <taxon>Volvocaceae</taxon>
        <taxon>Volvox</taxon>
    </lineage>
</organism>
<feature type="region of interest" description="Disordered" evidence="1">
    <location>
        <begin position="124"/>
        <end position="193"/>
    </location>
</feature>
<gene>
    <name evidence="2" type="ORF">VOLCADRAFT_117087</name>
</gene>
<evidence type="ECO:0000313" key="2">
    <source>
        <dbReference type="EMBL" id="EFJ49642.1"/>
    </source>
</evidence>
<feature type="compositionally biased region" description="Basic and acidic residues" evidence="1">
    <location>
        <begin position="129"/>
        <end position="142"/>
    </location>
</feature>
<evidence type="ECO:0000256" key="1">
    <source>
        <dbReference type="SAM" id="MobiDB-lite"/>
    </source>
</evidence>
<dbReference type="Proteomes" id="UP000001058">
    <property type="component" value="Unassembled WGS sequence"/>
</dbReference>
<dbReference type="KEGG" id="vcn:VOLCADRAFT_117087"/>
<dbReference type="SUPFAM" id="SSF103657">
    <property type="entry name" value="BAR/IMD domain-like"/>
    <property type="match status" value="1"/>
</dbReference>
<reference evidence="2 3" key="1">
    <citation type="journal article" date="2010" name="Science">
        <title>Genomic analysis of organismal complexity in the multicellular green alga Volvox carteri.</title>
        <authorList>
            <person name="Prochnik S.E."/>
            <person name="Umen J."/>
            <person name="Nedelcu A.M."/>
            <person name="Hallmann A."/>
            <person name="Miller S.M."/>
            <person name="Nishii I."/>
            <person name="Ferris P."/>
            <person name="Kuo A."/>
            <person name="Mitros T."/>
            <person name="Fritz-Laylin L.K."/>
            <person name="Hellsten U."/>
            <person name="Chapman J."/>
            <person name="Simakov O."/>
            <person name="Rensing S.A."/>
            <person name="Terry A."/>
            <person name="Pangilinan J."/>
            <person name="Kapitonov V."/>
            <person name="Jurka J."/>
            <person name="Salamov A."/>
            <person name="Shapiro H."/>
            <person name="Schmutz J."/>
            <person name="Grimwood J."/>
            <person name="Lindquist E."/>
            <person name="Lucas S."/>
            <person name="Grigoriev I.V."/>
            <person name="Schmitt R."/>
            <person name="Kirk D."/>
            <person name="Rokhsar D.S."/>
        </authorList>
    </citation>
    <scope>NUCLEOTIDE SEQUENCE [LARGE SCALE GENOMIC DNA]</scope>
    <source>
        <strain evidence="3">f. Nagariensis / Eve</strain>
    </source>
</reference>
<dbReference type="InParanoid" id="D8TS69"/>
<dbReference type="OrthoDB" id="547035at2759"/>
<keyword evidence="3" id="KW-1185">Reference proteome</keyword>
<proteinExistence type="predicted"/>